<keyword evidence="12" id="KW-1185">Reference proteome</keyword>
<dbReference type="InterPro" id="IPR004703">
    <property type="entry name" value="PTS_sugar-sp_permease"/>
</dbReference>
<dbReference type="PANTHER" id="PTHR37324">
    <property type="entry name" value="PTS SYSTEM GALACTITOL-SPECIFIC EIIC COMPONENT"/>
    <property type="match status" value="1"/>
</dbReference>
<evidence type="ECO:0000256" key="4">
    <source>
        <dbReference type="ARBA" id="ARBA00022597"/>
    </source>
</evidence>
<dbReference type="GO" id="GO:0009401">
    <property type="term" value="P:phosphoenolpyruvate-dependent sugar phosphotransferase system"/>
    <property type="evidence" value="ECO:0007669"/>
    <property type="project" value="UniProtKB-KW"/>
</dbReference>
<evidence type="ECO:0000256" key="7">
    <source>
        <dbReference type="ARBA" id="ARBA00022989"/>
    </source>
</evidence>
<proteinExistence type="predicted"/>
<evidence type="ECO:0000256" key="9">
    <source>
        <dbReference type="SAM" id="Phobius"/>
    </source>
</evidence>
<evidence type="ECO:0000313" key="12">
    <source>
        <dbReference type="Proteomes" id="UP000198847"/>
    </source>
</evidence>
<feature type="transmembrane region" description="Helical" evidence="9">
    <location>
        <begin position="176"/>
        <end position="196"/>
    </location>
</feature>
<dbReference type="RefSeq" id="WP_091746639.1">
    <property type="nucleotide sequence ID" value="NZ_FODY01000010.1"/>
</dbReference>
<organism evidence="11 12">
    <name type="scientific">Propionispora vibrioides</name>
    <dbReference type="NCBI Taxonomy" id="112903"/>
    <lineage>
        <taxon>Bacteria</taxon>
        <taxon>Bacillati</taxon>
        <taxon>Bacillota</taxon>
        <taxon>Negativicutes</taxon>
        <taxon>Selenomonadales</taxon>
        <taxon>Sporomusaceae</taxon>
        <taxon>Propionispora</taxon>
    </lineage>
</organism>
<dbReference type="GO" id="GO:0015577">
    <property type="term" value="F:galactitol transmembrane transporter activity"/>
    <property type="evidence" value="ECO:0007669"/>
    <property type="project" value="InterPro"/>
</dbReference>
<evidence type="ECO:0000256" key="8">
    <source>
        <dbReference type="ARBA" id="ARBA00023136"/>
    </source>
</evidence>
<feature type="transmembrane region" description="Helical" evidence="9">
    <location>
        <begin position="39"/>
        <end position="56"/>
    </location>
</feature>
<keyword evidence="7 9" id="KW-1133">Transmembrane helix</keyword>
<dbReference type="InterPro" id="IPR013014">
    <property type="entry name" value="PTS_EIIC_2"/>
</dbReference>
<dbReference type="STRING" id="112903.SAMN04490178_110123"/>
<feature type="transmembrane region" description="Helical" evidence="9">
    <location>
        <begin position="351"/>
        <end position="369"/>
    </location>
</feature>
<keyword evidence="6 9" id="KW-0812">Transmembrane</keyword>
<evidence type="ECO:0000256" key="6">
    <source>
        <dbReference type="ARBA" id="ARBA00022692"/>
    </source>
</evidence>
<feature type="transmembrane region" description="Helical" evidence="9">
    <location>
        <begin position="296"/>
        <end position="321"/>
    </location>
</feature>
<dbReference type="NCBIfam" id="TIGR00827">
    <property type="entry name" value="EIIC-GAT"/>
    <property type="match status" value="1"/>
</dbReference>
<feature type="transmembrane region" description="Helical" evidence="9">
    <location>
        <begin position="6"/>
        <end position="27"/>
    </location>
</feature>
<feature type="transmembrane region" description="Helical" evidence="9">
    <location>
        <begin position="216"/>
        <end position="237"/>
    </location>
</feature>
<comment type="subcellular location">
    <subcellularLocation>
        <location evidence="1">Cell membrane</location>
        <topology evidence="1">Multi-pass membrane protein</topology>
    </subcellularLocation>
</comment>
<evidence type="ECO:0000256" key="1">
    <source>
        <dbReference type="ARBA" id="ARBA00004651"/>
    </source>
</evidence>
<protein>
    <submittedName>
        <fullName evidence="11">PTS system galactitol-specific EIIC component, Gat family</fullName>
    </submittedName>
</protein>
<dbReference type="EMBL" id="FODY01000010">
    <property type="protein sequence ID" value="SEP11457.1"/>
    <property type="molecule type" value="Genomic_DNA"/>
</dbReference>
<keyword evidence="2" id="KW-0813">Transport</keyword>
<dbReference type="PROSITE" id="PS51104">
    <property type="entry name" value="PTS_EIIC_TYPE_2"/>
    <property type="match status" value="1"/>
</dbReference>
<keyword evidence="4" id="KW-0762">Sugar transport</keyword>
<evidence type="ECO:0000313" key="11">
    <source>
        <dbReference type="EMBL" id="SEP11457.1"/>
    </source>
</evidence>
<feature type="transmembrane region" description="Helical" evidence="9">
    <location>
        <begin position="89"/>
        <end position="111"/>
    </location>
</feature>
<keyword evidence="3" id="KW-1003">Cell membrane</keyword>
<dbReference type="InterPro" id="IPR013853">
    <property type="entry name" value="EIIC-GAT"/>
</dbReference>
<name>A0A1H8V856_9FIRM</name>
<reference evidence="11 12" key="1">
    <citation type="submission" date="2016-10" db="EMBL/GenBank/DDBJ databases">
        <authorList>
            <person name="de Groot N.N."/>
        </authorList>
    </citation>
    <scope>NUCLEOTIDE SEQUENCE [LARGE SCALE GENOMIC DNA]</scope>
    <source>
        <strain evidence="11 12">DSM 13305</strain>
    </source>
</reference>
<feature type="transmembrane region" description="Helical" evidence="9">
    <location>
        <begin position="327"/>
        <end position="344"/>
    </location>
</feature>
<evidence type="ECO:0000256" key="2">
    <source>
        <dbReference type="ARBA" id="ARBA00022448"/>
    </source>
</evidence>
<feature type="domain" description="PTS EIIC type-2" evidence="10">
    <location>
        <begin position="4"/>
        <end position="435"/>
    </location>
</feature>
<keyword evidence="5" id="KW-0598">Phosphotransferase system</keyword>
<evidence type="ECO:0000256" key="5">
    <source>
        <dbReference type="ARBA" id="ARBA00022683"/>
    </source>
</evidence>
<evidence type="ECO:0000259" key="10">
    <source>
        <dbReference type="PROSITE" id="PS51104"/>
    </source>
</evidence>
<accession>A0A1H8V856</accession>
<feature type="transmembrane region" description="Helical" evidence="9">
    <location>
        <begin position="417"/>
        <end position="435"/>
    </location>
</feature>
<dbReference type="PIRSF" id="PIRSF006304">
    <property type="entry name" value="GatC"/>
    <property type="match status" value="1"/>
</dbReference>
<sequence>MEFIQYILKLGPSVMLPIVIFIFALLLGQKPGRAFRSGVMIGIGFIGIGLVISLMLNNLGPAAKLMAERFGVSLTVVDVGWPGSSPMTWASQIGGLSIPVAVAVNVVMLVLGLTRVVNVDIWNIWHMAFTGALLHIATGNLMIGLAGVAIHAAIVFKLGDWFAPVVEKYYDLKGVAIPHGTSAYCGPIAVPIEWLLNRIPGIRDINFNSEKIEEKFGVIGEPMIIGLILGCIIGAMAGYGADLVMQLGMQMAAVMVLMPKVVKCIMEGLLPVADSARELLEKKFSGKKFYIGLDPALLLGDSQVVAASLLFVPLTLIIAAIVPGNKVLPFGDLATIGFFVAMAVGIHGGNLFRTLISGFVIMAGTLWISTQTIGLHTILAQQAGTKLAAGVTQVASMDQGGSPITYILLQLFNPDNVAGLVVIGVIYIASVLLTIKYSQGISKELKQAEEQSSSYKA</sequence>
<keyword evidence="8 9" id="KW-0472">Membrane</keyword>
<dbReference type="Pfam" id="PF03611">
    <property type="entry name" value="EIIC-GAT"/>
    <property type="match status" value="1"/>
</dbReference>
<dbReference type="Proteomes" id="UP000198847">
    <property type="component" value="Unassembled WGS sequence"/>
</dbReference>
<feature type="transmembrane region" description="Helical" evidence="9">
    <location>
        <begin position="132"/>
        <end position="156"/>
    </location>
</feature>
<dbReference type="GO" id="GO:0005886">
    <property type="term" value="C:plasma membrane"/>
    <property type="evidence" value="ECO:0007669"/>
    <property type="project" value="UniProtKB-SubCell"/>
</dbReference>
<dbReference type="OrthoDB" id="9787936at2"/>
<dbReference type="AlphaFoldDB" id="A0A1H8V856"/>
<gene>
    <name evidence="11" type="ORF">SAMN04490178_110123</name>
</gene>
<evidence type="ECO:0000256" key="3">
    <source>
        <dbReference type="ARBA" id="ARBA00022475"/>
    </source>
</evidence>
<dbReference type="PANTHER" id="PTHR37324:SF2">
    <property type="entry name" value="PTS SYSTEM GALACTITOL-SPECIFIC EIIC COMPONENT"/>
    <property type="match status" value="1"/>
</dbReference>